<name>A0ABN1F8Y0_9ACTN</name>
<evidence type="ECO:0000256" key="1">
    <source>
        <dbReference type="SAM" id="MobiDB-lite"/>
    </source>
</evidence>
<comment type="caution">
    <text evidence="2">The sequence shown here is derived from an EMBL/GenBank/DDBJ whole genome shotgun (WGS) entry which is preliminary data.</text>
</comment>
<accession>A0ABN1F8Y0</accession>
<reference evidence="2 3" key="1">
    <citation type="journal article" date="2019" name="Int. J. Syst. Evol. Microbiol.">
        <title>The Global Catalogue of Microorganisms (GCM) 10K type strain sequencing project: providing services to taxonomists for standard genome sequencing and annotation.</title>
        <authorList>
            <consortium name="The Broad Institute Genomics Platform"/>
            <consortium name="The Broad Institute Genome Sequencing Center for Infectious Disease"/>
            <person name="Wu L."/>
            <person name="Ma J."/>
        </authorList>
    </citation>
    <scope>NUCLEOTIDE SEQUENCE [LARGE SCALE GENOMIC DNA]</scope>
    <source>
        <strain evidence="2 3">JCM 5067</strain>
    </source>
</reference>
<feature type="region of interest" description="Disordered" evidence="1">
    <location>
        <begin position="1"/>
        <end position="111"/>
    </location>
</feature>
<protein>
    <submittedName>
        <fullName evidence="2">Uncharacterized protein</fullName>
    </submittedName>
</protein>
<feature type="compositionally biased region" description="Pro residues" evidence="1">
    <location>
        <begin position="88"/>
        <end position="100"/>
    </location>
</feature>
<organism evidence="2 3">
    <name type="scientific">Streptomyces crystallinus</name>
    <dbReference type="NCBI Taxonomy" id="68191"/>
    <lineage>
        <taxon>Bacteria</taxon>
        <taxon>Bacillati</taxon>
        <taxon>Actinomycetota</taxon>
        <taxon>Actinomycetes</taxon>
        <taxon>Kitasatosporales</taxon>
        <taxon>Streptomycetaceae</taxon>
        <taxon>Streptomyces</taxon>
    </lineage>
</organism>
<evidence type="ECO:0000313" key="3">
    <source>
        <dbReference type="Proteomes" id="UP001500668"/>
    </source>
</evidence>
<dbReference type="EMBL" id="BAAACA010000006">
    <property type="protein sequence ID" value="GAA0585342.1"/>
    <property type="molecule type" value="Genomic_DNA"/>
</dbReference>
<dbReference type="Proteomes" id="UP001500668">
    <property type="component" value="Unassembled WGS sequence"/>
</dbReference>
<gene>
    <name evidence="2" type="ORF">GCM10010394_12800</name>
</gene>
<evidence type="ECO:0000313" key="2">
    <source>
        <dbReference type="EMBL" id="GAA0585342.1"/>
    </source>
</evidence>
<sequence>MTGETGAAAKLTVSQLFSHSGRGGRSRTPARGGRVGPPGPPTKINSLRLPIGRKRSDPTGEAGSAEWPGTAGGTRAKGPWTRASLPVSAPPPQMGPPSPSPAYRRARTRPG</sequence>
<proteinExistence type="predicted"/>
<keyword evidence="3" id="KW-1185">Reference proteome</keyword>